<keyword evidence="8" id="KW-1185">Reference proteome</keyword>
<evidence type="ECO:0000259" key="4">
    <source>
        <dbReference type="Pfam" id="PF00205"/>
    </source>
</evidence>
<dbReference type="Pfam" id="PF02775">
    <property type="entry name" value="TPP_enzyme_C"/>
    <property type="match status" value="1"/>
</dbReference>
<dbReference type="GO" id="GO:0003984">
    <property type="term" value="F:acetolactate synthase activity"/>
    <property type="evidence" value="ECO:0007669"/>
    <property type="project" value="TreeGrafter"/>
</dbReference>
<keyword evidence="2 3" id="KW-0786">Thiamine pyrophosphate</keyword>
<dbReference type="CDD" id="cd07035">
    <property type="entry name" value="TPP_PYR_POX_like"/>
    <property type="match status" value="1"/>
</dbReference>
<sequence length="548" mass="59306">MNTFATETVRILEDVGCTKAFGVSGGYVFPLWHALASSAIEVYHCRSENGATFSAMEHSLHTNTIAAVFATSGPGLTNAFTALRSARADGAKLVLLSAITTENEHDPKKVQEFSPENVQIFTGDSLQLPFSQSLVIRHRTDLAKLWQVLYHLQSSCSGTLGAFVAPDIQKSFVAPLVGREAQNGVAPIPGDPKIHRWIHFVQTKLQKGKHVIWAGYGAVKSANNLLELAENYDTSVMTTPRAKGVFPETHPLSWGCTGLGGNVEGSLSRAGSDWGVIVLGSRLEELSSSFIQFGWKEREIIAVTNTPEGIRRNLPPHAMVIDADVTELLCGLVNAITMPKMSTYRLEPYMIPPGMATPNGLHPVSVLSAVQEIAVRKHNYTIIADIGNTLAWVTRYLKFNMPGYFRISTHEAAMTHAACGVVGIGSNNTPVIAIVGDGAMIMQNELSTAVRYQMPIIWLVMNDSRYNMCQQVFNIEGAEIPDCAIPPIQFAKYGEAIGAKGLTVGPNQDINEALSRAIAWKTPTVIDVKIDGNIPAPIGSRVRSLSSG</sequence>
<dbReference type="InterPro" id="IPR029035">
    <property type="entry name" value="DHS-like_NAD/FAD-binding_dom"/>
</dbReference>
<gene>
    <name evidence="7" type="ORF">PENARI_c005G04317</name>
</gene>
<dbReference type="Proteomes" id="UP000177622">
    <property type="component" value="Unassembled WGS sequence"/>
</dbReference>
<dbReference type="STRING" id="1835702.A0A1F5LPV0"/>
<evidence type="ECO:0000313" key="8">
    <source>
        <dbReference type="Proteomes" id="UP000177622"/>
    </source>
</evidence>
<dbReference type="InterPro" id="IPR012000">
    <property type="entry name" value="Thiamin_PyroP_enz_cen_dom"/>
</dbReference>
<dbReference type="RefSeq" id="XP_022490480.1">
    <property type="nucleotide sequence ID" value="XM_022629704.1"/>
</dbReference>
<dbReference type="GeneID" id="34574438"/>
<dbReference type="AlphaFoldDB" id="A0A1F5LPV0"/>
<dbReference type="GO" id="GO:0030976">
    <property type="term" value="F:thiamine pyrophosphate binding"/>
    <property type="evidence" value="ECO:0007669"/>
    <property type="project" value="InterPro"/>
</dbReference>
<dbReference type="InterPro" id="IPR029061">
    <property type="entry name" value="THDP-binding"/>
</dbReference>
<reference evidence="7 8" key="1">
    <citation type="journal article" date="2016" name="Sci. Rep.">
        <title>Penicillium arizonense, a new, genome sequenced fungal species, reveals a high chemical diversity in secreted metabolites.</title>
        <authorList>
            <person name="Grijseels S."/>
            <person name="Nielsen J.C."/>
            <person name="Randelovic M."/>
            <person name="Nielsen J."/>
            <person name="Nielsen K.F."/>
            <person name="Workman M."/>
            <person name="Frisvad J.C."/>
        </authorList>
    </citation>
    <scope>NUCLEOTIDE SEQUENCE [LARGE SCALE GENOMIC DNA]</scope>
    <source>
        <strain evidence="7 8">CBS 141311</strain>
    </source>
</reference>
<dbReference type="Gene3D" id="3.40.50.970">
    <property type="match status" value="2"/>
</dbReference>
<evidence type="ECO:0000256" key="1">
    <source>
        <dbReference type="ARBA" id="ARBA00007812"/>
    </source>
</evidence>
<evidence type="ECO:0000259" key="6">
    <source>
        <dbReference type="Pfam" id="PF02776"/>
    </source>
</evidence>
<dbReference type="EMBL" id="LXJU01000005">
    <property type="protein sequence ID" value="OGE55050.1"/>
    <property type="molecule type" value="Genomic_DNA"/>
</dbReference>
<dbReference type="GO" id="GO:0009097">
    <property type="term" value="P:isoleucine biosynthetic process"/>
    <property type="evidence" value="ECO:0007669"/>
    <property type="project" value="TreeGrafter"/>
</dbReference>
<feature type="domain" description="Thiamine pyrophosphate enzyme N-terminal TPP-binding" evidence="6">
    <location>
        <begin position="5"/>
        <end position="111"/>
    </location>
</feature>
<dbReference type="GO" id="GO:0009099">
    <property type="term" value="P:L-valine biosynthetic process"/>
    <property type="evidence" value="ECO:0007669"/>
    <property type="project" value="TreeGrafter"/>
</dbReference>
<dbReference type="Gene3D" id="3.40.50.1220">
    <property type="entry name" value="TPP-binding domain"/>
    <property type="match status" value="1"/>
</dbReference>
<dbReference type="InterPro" id="IPR011766">
    <property type="entry name" value="TPP_enzyme_TPP-bd"/>
</dbReference>
<organism evidence="7 8">
    <name type="scientific">Penicillium arizonense</name>
    <dbReference type="NCBI Taxonomy" id="1835702"/>
    <lineage>
        <taxon>Eukaryota</taxon>
        <taxon>Fungi</taxon>
        <taxon>Dikarya</taxon>
        <taxon>Ascomycota</taxon>
        <taxon>Pezizomycotina</taxon>
        <taxon>Eurotiomycetes</taxon>
        <taxon>Eurotiomycetidae</taxon>
        <taxon>Eurotiales</taxon>
        <taxon>Aspergillaceae</taxon>
        <taxon>Penicillium</taxon>
    </lineage>
</organism>
<proteinExistence type="inferred from homology"/>
<dbReference type="InterPro" id="IPR012001">
    <property type="entry name" value="Thiamin_PyroP_enz_TPP-bd_dom"/>
</dbReference>
<dbReference type="GO" id="GO:0005948">
    <property type="term" value="C:acetolactate synthase complex"/>
    <property type="evidence" value="ECO:0007669"/>
    <property type="project" value="TreeGrafter"/>
</dbReference>
<evidence type="ECO:0000259" key="5">
    <source>
        <dbReference type="Pfam" id="PF02775"/>
    </source>
</evidence>
<name>A0A1F5LPV0_PENAI</name>
<dbReference type="GO" id="GO:0050660">
    <property type="term" value="F:flavin adenine dinucleotide binding"/>
    <property type="evidence" value="ECO:0007669"/>
    <property type="project" value="TreeGrafter"/>
</dbReference>
<evidence type="ECO:0000256" key="3">
    <source>
        <dbReference type="RuleBase" id="RU362132"/>
    </source>
</evidence>
<feature type="domain" description="Thiamine pyrophosphate enzyme central" evidence="4">
    <location>
        <begin position="209"/>
        <end position="329"/>
    </location>
</feature>
<evidence type="ECO:0000313" key="7">
    <source>
        <dbReference type="EMBL" id="OGE55050.1"/>
    </source>
</evidence>
<dbReference type="Pfam" id="PF02776">
    <property type="entry name" value="TPP_enzyme_N"/>
    <property type="match status" value="1"/>
</dbReference>
<evidence type="ECO:0000256" key="2">
    <source>
        <dbReference type="ARBA" id="ARBA00023052"/>
    </source>
</evidence>
<protein>
    <submittedName>
        <fullName evidence="7">Uncharacterized protein</fullName>
    </submittedName>
</protein>
<accession>A0A1F5LPV0</accession>
<dbReference type="OrthoDB" id="10006023at2759"/>
<dbReference type="PANTHER" id="PTHR18968">
    <property type="entry name" value="THIAMINE PYROPHOSPHATE ENZYMES"/>
    <property type="match status" value="1"/>
</dbReference>
<dbReference type="InterPro" id="IPR045229">
    <property type="entry name" value="TPP_enz"/>
</dbReference>
<dbReference type="GO" id="GO:0000287">
    <property type="term" value="F:magnesium ion binding"/>
    <property type="evidence" value="ECO:0007669"/>
    <property type="project" value="InterPro"/>
</dbReference>
<dbReference type="PANTHER" id="PTHR18968:SF13">
    <property type="entry name" value="ACETOLACTATE SYNTHASE CATALYTIC SUBUNIT, MITOCHONDRIAL"/>
    <property type="match status" value="1"/>
</dbReference>
<comment type="caution">
    <text evidence="7">The sequence shown here is derived from an EMBL/GenBank/DDBJ whole genome shotgun (WGS) entry which is preliminary data.</text>
</comment>
<dbReference type="SUPFAM" id="SSF52467">
    <property type="entry name" value="DHS-like NAD/FAD-binding domain"/>
    <property type="match status" value="1"/>
</dbReference>
<comment type="similarity">
    <text evidence="1 3">Belongs to the TPP enzyme family.</text>
</comment>
<feature type="domain" description="Thiamine pyrophosphate enzyme TPP-binding" evidence="5">
    <location>
        <begin position="385"/>
        <end position="528"/>
    </location>
</feature>
<dbReference type="SUPFAM" id="SSF52518">
    <property type="entry name" value="Thiamin diphosphate-binding fold (THDP-binding)"/>
    <property type="match status" value="2"/>
</dbReference>
<dbReference type="Pfam" id="PF00205">
    <property type="entry name" value="TPP_enzyme_M"/>
    <property type="match status" value="1"/>
</dbReference>